<evidence type="ECO:0000313" key="1">
    <source>
        <dbReference type="EMBL" id="TDK47341.1"/>
    </source>
</evidence>
<dbReference type="Gene3D" id="3.40.50.12780">
    <property type="entry name" value="N-terminal domain of ligase-like"/>
    <property type="match status" value="1"/>
</dbReference>
<dbReference type="InterPro" id="IPR042099">
    <property type="entry name" value="ANL_N_sf"/>
</dbReference>
<accession>A0A4R5V6B7</accession>
<protein>
    <submittedName>
        <fullName evidence="1">Phenylacetate--CoA ligase family protein</fullName>
    </submittedName>
</protein>
<evidence type="ECO:0000313" key="2">
    <source>
        <dbReference type="Proteomes" id="UP000295438"/>
    </source>
</evidence>
<dbReference type="RefSeq" id="WP_133390164.1">
    <property type="nucleotide sequence ID" value="NZ_SMUW01000029.1"/>
</dbReference>
<gene>
    <name evidence="1" type="ORF">E1898_05610</name>
</gene>
<keyword evidence="2" id="KW-1185">Reference proteome</keyword>
<sequence>MKKKLLENIILPLGDQLTGGSFIKKLKYWREVCDLSQNELNNLQKEKLSKILEFASSNSPFYKALAIPHSSDPYEWLANFPILKKQQFRDHLSQFLTTNNFEGLTAITSSGSTGPPSKIYFNKEELSSNRALQILWWEWAGYRFGNSILQTGVNMQRSKEKAIKDKLLNTRYISAMSHSEAEILRELRLLQKSPRDHFVAYASSLYLFAKTSLDHGISNIQFKSIISLGEKLLPHFREAIERAFSCQVFDTYGASEGFLIAGQCSEGTYHIYSPHLIVEILDDQDQEVNPGESGRVVLTGLDNFTTPLIRYEVGDMAVKSKIQKCSCGMDLPILGEVIGRQTEFLITPKGKYITVQNVVRIMKHFPEIGQFKLVQEVADRIRLFYTTDEQIQEIDHSKILGMFEEIFEEPLGMEFNRVDSLPKAKTGKFQLIENNLGST</sequence>
<dbReference type="PANTHER" id="PTHR36932">
    <property type="entry name" value="CAPSULAR POLYSACCHARIDE BIOSYNTHESIS PROTEIN"/>
    <property type="match status" value="1"/>
</dbReference>
<dbReference type="EMBL" id="SMUW01000029">
    <property type="protein sequence ID" value="TDK47341.1"/>
    <property type="molecule type" value="Genomic_DNA"/>
</dbReference>
<dbReference type="SUPFAM" id="SSF56801">
    <property type="entry name" value="Acetyl-CoA synthetase-like"/>
    <property type="match status" value="1"/>
</dbReference>
<proteinExistence type="predicted"/>
<organism evidence="1 2">
    <name type="scientific">Algoriphagus formosus</name>
    <dbReference type="NCBI Taxonomy" id="2007308"/>
    <lineage>
        <taxon>Bacteria</taxon>
        <taxon>Pseudomonadati</taxon>
        <taxon>Bacteroidota</taxon>
        <taxon>Cytophagia</taxon>
        <taxon>Cytophagales</taxon>
        <taxon>Cyclobacteriaceae</taxon>
        <taxon>Algoriphagus</taxon>
    </lineage>
</organism>
<dbReference type="InterPro" id="IPR053158">
    <property type="entry name" value="CapK_Type1_Caps_Biosynth"/>
</dbReference>
<keyword evidence="1" id="KW-0436">Ligase</keyword>
<dbReference type="Proteomes" id="UP000295438">
    <property type="component" value="Unassembled WGS sequence"/>
</dbReference>
<reference evidence="1 2" key="1">
    <citation type="submission" date="2019-03" db="EMBL/GenBank/DDBJ databases">
        <title>Algoriphagus aquimaris sp. nov., isolated form marine sediment in Pohang, Korea.</title>
        <authorList>
            <person name="Kim J."/>
            <person name="Yoon S.-H."/>
            <person name="Lee S.-S."/>
        </authorList>
    </citation>
    <scope>NUCLEOTIDE SEQUENCE [LARGE SCALE GENOMIC DNA]</scope>
    <source>
        <strain evidence="1 2">F21</strain>
    </source>
</reference>
<dbReference type="PANTHER" id="PTHR36932:SF1">
    <property type="entry name" value="CAPSULAR POLYSACCHARIDE BIOSYNTHESIS PROTEIN"/>
    <property type="match status" value="1"/>
</dbReference>
<comment type="caution">
    <text evidence="1">The sequence shown here is derived from an EMBL/GenBank/DDBJ whole genome shotgun (WGS) entry which is preliminary data.</text>
</comment>
<dbReference type="GO" id="GO:0016874">
    <property type="term" value="F:ligase activity"/>
    <property type="evidence" value="ECO:0007669"/>
    <property type="project" value="UniProtKB-KW"/>
</dbReference>
<name>A0A4R5V6B7_9BACT</name>
<dbReference type="AlphaFoldDB" id="A0A4R5V6B7"/>